<comment type="subcellular location">
    <subcellularLocation>
        <location evidence="1">Cell membrane</location>
        <topology evidence="1">Multi-pass membrane protein</topology>
    </subcellularLocation>
</comment>
<dbReference type="PANTHER" id="PTHR43045">
    <property type="entry name" value="SHIKIMATE TRANSPORTER"/>
    <property type="match status" value="1"/>
</dbReference>
<protein>
    <submittedName>
        <fullName evidence="9">MFS family permease</fullName>
    </submittedName>
</protein>
<feature type="transmembrane region" description="Helical" evidence="7">
    <location>
        <begin position="122"/>
        <end position="147"/>
    </location>
</feature>
<comment type="caution">
    <text evidence="9">The sequence shown here is derived from an EMBL/GenBank/DDBJ whole genome shotgun (WGS) entry which is preliminary data.</text>
</comment>
<organism evidence="9 10">
    <name type="scientific">Bradyrhizobium elkanii</name>
    <dbReference type="NCBI Taxonomy" id="29448"/>
    <lineage>
        <taxon>Bacteria</taxon>
        <taxon>Pseudomonadati</taxon>
        <taxon>Pseudomonadota</taxon>
        <taxon>Alphaproteobacteria</taxon>
        <taxon>Hyphomicrobiales</taxon>
        <taxon>Nitrobacteraceae</taxon>
        <taxon>Bradyrhizobium</taxon>
    </lineage>
</organism>
<keyword evidence="5 7" id="KW-1133">Transmembrane helix</keyword>
<accession>A0A8I1YFD4</accession>
<evidence type="ECO:0000256" key="1">
    <source>
        <dbReference type="ARBA" id="ARBA00004651"/>
    </source>
</evidence>
<evidence type="ECO:0000256" key="7">
    <source>
        <dbReference type="SAM" id="Phobius"/>
    </source>
</evidence>
<feature type="transmembrane region" description="Helical" evidence="7">
    <location>
        <begin position="159"/>
        <end position="179"/>
    </location>
</feature>
<dbReference type="GO" id="GO:0022857">
    <property type="term" value="F:transmembrane transporter activity"/>
    <property type="evidence" value="ECO:0007669"/>
    <property type="project" value="InterPro"/>
</dbReference>
<evidence type="ECO:0000256" key="6">
    <source>
        <dbReference type="ARBA" id="ARBA00023136"/>
    </source>
</evidence>
<feature type="transmembrane region" description="Helical" evidence="7">
    <location>
        <begin position="35"/>
        <end position="51"/>
    </location>
</feature>
<dbReference type="InterPro" id="IPR005828">
    <property type="entry name" value="MFS_sugar_transport-like"/>
</dbReference>
<name>A0A8I1YFD4_BRAEL</name>
<dbReference type="InterPro" id="IPR020846">
    <property type="entry name" value="MFS_dom"/>
</dbReference>
<feature type="transmembrane region" description="Helical" evidence="7">
    <location>
        <begin position="503"/>
        <end position="521"/>
    </location>
</feature>
<sequence>MVTMTDNDVVPEAAASRRLVITAASLGTIFEWYDFYIYGALAVFFGALFFPPGNDTAAFLASLATFGAGFAVRPLGALVFGRLGDMVGRKYTFLVTILIMGLSTAAVGLLPTYAAVGLLAPVLLVGLRLLQGLAIGGEYGGAAIYVAEHAPDHLRGRHTSWIQTTSTVGLLLSLGVILVCRQTMDAASFAAWGWRIPFILSVALLGISVYIRLRLEESPVFAAMKRTGAVSRAPFRDSFGNWTNLSRILVALFGATAGQAVVWYTGQFYALYFLTATLKLDYVNAYLLIALALVAGTPLYILFGALSDRIGRKPLIVGGFLLAALTYFPLFHALTAAVNPALDTAQRNSPVTVAAHDCNVNVFAKPVTSCDLARDFLSKAGVTYASVPTTDPAGVVVRIGVAEIRGYDATAYAAALAAAGYPKATDPSQIRWVPATLLLTVMMVWATMVYGPMAAFLVELFPARIRYTSLSLPFHVGNGLFGGFLPFVAFAVVVVTGDPYAGLWYPVGVAVVSFVVGLLFIRDRTGCRVAD</sequence>
<dbReference type="RefSeq" id="WP_172648165.1">
    <property type="nucleotide sequence ID" value="NZ_JAFICZ010000001.1"/>
</dbReference>
<evidence type="ECO:0000313" key="10">
    <source>
        <dbReference type="Proteomes" id="UP000673383"/>
    </source>
</evidence>
<keyword evidence="6 7" id="KW-0472">Membrane</keyword>
<feature type="domain" description="Major facilitator superfamily (MFS) profile" evidence="8">
    <location>
        <begin position="20"/>
        <end position="525"/>
    </location>
</feature>
<feature type="transmembrane region" description="Helical" evidence="7">
    <location>
        <begin position="285"/>
        <end position="303"/>
    </location>
</feature>
<evidence type="ECO:0000256" key="5">
    <source>
        <dbReference type="ARBA" id="ARBA00022989"/>
    </source>
</evidence>
<reference evidence="9" key="1">
    <citation type="submission" date="2021-02" db="EMBL/GenBank/DDBJ databases">
        <title>Genomic Encyclopedia of Type Strains, Phase IV (KMG-V): Genome sequencing to study the core and pangenomes of soil and plant-associated prokaryotes.</title>
        <authorList>
            <person name="Whitman W."/>
        </authorList>
    </citation>
    <scope>NUCLEOTIDE SEQUENCE</scope>
    <source>
        <strain evidence="9">USDA 406</strain>
    </source>
</reference>
<feature type="transmembrane region" description="Helical" evidence="7">
    <location>
        <begin position="479"/>
        <end position="497"/>
    </location>
</feature>
<keyword evidence="4 7" id="KW-0812">Transmembrane</keyword>
<keyword evidence="2" id="KW-0813">Transport</keyword>
<evidence type="ECO:0000313" key="9">
    <source>
        <dbReference type="EMBL" id="MBP1298900.1"/>
    </source>
</evidence>
<dbReference type="InterPro" id="IPR005829">
    <property type="entry name" value="Sugar_transporter_CS"/>
</dbReference>
<evidence type="ECO:0000256" key="2">
    <source>
        <dbReference type="ARBA" id="ARBA00022448"/>
    </source>
</evidence>
<dbReference type="GO" id="GO:0005886">
    <property type="term" value="C:plasma membrane"/>
    <property type="evidence" value="ECO:0007669"/>
    <property type="project" value="UniProtKB-SubCell"/>
</dbReference>
<evidence type="ECO:0000256" key="3">
    <source>
        <dbReference type="ARBA" id="ARBA00022475"/>
    </source>
</evidence>
<dbReference type="EMBL" id="JAFICZ010000001">
    <property type="protein sequence ID" value="MBP1298900.1"/>
    <property type="molecule type" value="Genomic_DNA"/>
</dbReference>
<gene>
    <name evidence="9" type="ORF">JOH49_008653</name>
</gene>
<dbReference type="Proteomes" id="UP000673383">
    <property type="component" value="Unassembled WGS sequence"/>
</dbReference>
<dbReference type="Gene3D" id="1.20.1250.20">
    <property type="entry name" value="MFS general substrate transporter like domains"/>
    <property type="match status" value="2"/>
</dbReference>
<dbReference type="AlphaFoldDB" id="A0A8I1YFD4"/>
<dbReference type="PROSITE" id="PS00217">
    <property type="entry name" value="SUGAR_TRANSPORT_2"/>
    <property type="match status" value="1"/>
</dbReference>
<dbReference type="SUPFAM" id="SSF103473">
    <property type="entry name" value="MFS general substrate transporter"/>
    <property type="match status" value="1"/>
</dbReference>
<dbReference type="PROSITE" id="PS50850">
    <property type="entry name" value="MFS"/>
    <property type="match status" value="1"/>
</dbReference>
<dbReference type="PANTHER" id="PTHR43045:SF7">
    <property type="entry name" value="MAJOR FACILITATOR SUPERFAMILY TRANSPORTER"/>
    <property type="match status" value="1"/>
</dbReference>
<dbReference type="FunFam" id="1.20.1250.20:FF:000001">
    <property type="entry name" value="Dicarboxylate MFS transporter"/>
    <property type="match status" value="1"/>
</dbReference>
<feature type="transmembrane region" description="Helical" evidence="7">
    <location>
        <begin position="315"/>
        <end position="334"/>
    </location>
</feature>
<dbReference type="Pfam" id="PF00083">
    <property type="entry name" value="Sugar_tr"/>
    <property type="match status" value="1"/>
</dbReference>
<feature type="transmembrane region" description="Helical" evidence="7">
    <location>
        <begin position="245"/>
        <end position="265"/>
    </location>
</feature>
<feature type="transmembrane region" description="Helical" evidence="7">
    <location>
        <begin position="191"/>
        <end position="211"/>
    </location>
</feature>
<feature type="transmembrane region" description="Helical" evidence="7">
    <location>
        <begin position="432"/>
        <end position="458"/>
    </location>
</feature>
<feature type="transmembrane region" description="Helical" evidence="7">
    <location>
        <begin position="93"/>
        <end position="116"/>
    </location>
</feature>
<evidence type="ECO:0000259" key="8">
    <source>
        <dbReference type="PROSITE" id="PS50850"/>
    </source>
</evidence>
<dbReference type="InterPro" id="IPR036259">
    <property type="entry name" value="MFS_trans_sf"/>
</dbReference>
<keyword evidence="3" id="KW-1003">Cell membrane</keyword>
<evidence type="ECO:0000256" key="4">
    <source>
        <dbReference type="ARBA" id="ARBA00022692"/>
    </source>
</evidence>
<proteinExistence type="predicted"/>
<feature type="transmembrane region" description="Helical" evidence="7">
    <location>
        <begin position="57"/>
        <end position="81"/>
    </location>
</feature>